<name>A0AA39JKJ4_9AGAR</name>
<organism evidence="2 3">
    <name type="scientific">Armillaria borealis</name>
    <dbReference type="NCBI Taxonomy" id="47425"/>
    <lineage>
        <taxon>Eukaryota</taxon>
        <taxon>Fungi</taxon>
        <taxon>Dikarya</taxon>
        <taxon>Basidiomycota</taxon>
        <taxon>Agaricomycotina</taxon>
        <taxon>Agaricomycetes</taxon>
        <taxon>Agaricomycetidae</taxon>
        <taxon>Agaricales</taxon>
        <taxon>Marasmiineae</taxon>
        <taxon>Physalacriaceae</taxon>
        <taxon>Armillaria</taxon>
    </lineage>
</organism>
<accession>A0AA39JKJ4</accession>
<feature type="transmembrane region" description="Helical" evidence="1">
    <location>
        <begin position="231"/>
        <end position="250"/>
    </location>
</feature>
<reference evidence="2" key="1">
    <citation type="submission" date="2023-06" db="EMBL/GenBank/DDBJ databases">
        <authorList>
            <consortium name="Lawrence Berkeley National Laboratory"/>
            <person name="Ahrendt S."/>
            <person name="Sahu N."/>
            <person name="Indic B."/>
            <person name="Wong-Bajracharya J."/>
            <person name="Merenyi Z."/>
            <person name="Ke H.-M."/>
            <person name="Monk M."/>
            <person name="Kocsube S."/>
            <person name="Drula E."/>
            <person name="Lipzen A."/>
            <person name="Balint B."/>
            <person name="Henrissat B."/>
            <person name="Andreopoulos B."/>
            <person name="Martin F.M."/>
            <person name="Harder C.B."/>
            <person name="Rigling D."/>
            <person name="Ford K.L."/>
            <person name="Foster G.D."/>
            <person name="Pangilinan J."/>
            <person name="Papanicolaou A."/>
            <person name="Barry K."/>
            <person name="LaButti K."/>
            <person name="Viragh M."/>
            <person name="Koriabine M."/>
            <person name="Yan M."/>
            <person name="Riley R."/>
            <person name="Champramary S."/>
            <person name="Plett K.L."/>
            <person name="Tsai I.J."/>
            <person name="Slot J."/>
            <person name="Sipos G."/>
            <person name="Plett J."/>
            <person name="Nagy L.G."/>
            <person name="Grigoriev I.V."/>
        </authorList>
    </citation>
    <scope>NUCLEOTIDE SEQUENCE</scope>
    <source>
        <strain evidence="2">FPL87.14</strain>
    </source>
</reference>
<feature type="transmembrane region" description="Helical" evidence="1">
    <location>
        <begin position="16"/>
        <end position="39"/>
    </location>
</feature>
<keyword evidence="1" id="KW-1133">Transmembrane helix</keyword>
<dbReference type="Proteomes" id="UP001175226">
    <property type="component" value="Unassembled WGS sequence"/>
</dbReference>
<evidence type="ECO:0000313" key="3">
    <source>
        <dbReference type="Proteomes" id="UP001175226"/>
    </source>
</evidence>
<gene>
    <name evidence="2" type="ORF">EV421DRAFT_390213</name>
</gene>
<feature type="transmembrane region" description="Helical" evidence="1">
    <location>
        <begin position="89"/>
        <end position="109"/>
    </location>
</feature>
<keyword evidence="3" id="KW-1185">Reference proteome</keyword>
<feature type="transmembrane region" description="Helical" evidence="1">
    <location>
        <begin position="51"/>
        <end position="69"/>
    </location>
</feature>
<dbReference type="AlphaFoldDB" id="A0AA39JKJ4"/>
<feature type="transmembrane region" description="Helical" evidence="1">
    <location>
        <begin position="178"/>
        <end position="204"/>
    </location>
</feature>
<comment type="caution">
    <text evidence="2">The sequence shown here is derived from an EMBL/GenBank/DDBJ whole genome shotgun (WGS) entry which is preliminary data.</text>
</comment>
<keyword evidence="1" id="KW-0472">Membrane</keyword>
<dbReference type="EMBL" id="JAUEPT010000019">
    <property type="protein sequence ID" value="KAK0444338.1"/>
    <property type="molecule type" value="Genomic_DNA"/>
</dbReference>
<evidence type="ECO:0000256" key="1">
    <source>
        <dbReference type="SAM" id="Phobius"/>
    </source>
</evidence>
<keyword evidence="1" id="KW-0812">Transmembrane</keyword>
<feature type="transmembrane region" description="Helical" evidence="1">
    <location>
        <begin position="256"/>
        <end position="274"/>
    </location>
</feature>
<protein>
    <submittedName>
        <fullName evidence="2">Uncharacterized protein</fullName>
    </submittedName>
</protein>
<evidence type="ECO:0000313" key="2">
    <source>
        <dbReference type="EMBL" id="KAK0444338.1"/>
    </source>
</evidence>
<feature type="transmembrane region" description="Helical" evidence="1">
    <location>
        <begin position="129"/>
        <end position="149"/>
    </location>
</feature>
<proteinExistence type="predicted"/>
<sequence>MATVRDLGTNFLADSFYITLFDILQGLMFSLLLLVFLTALFSPPVKRSKTWFIFVGSVVEWCASYLILIGQQIGRPPPVALCAFQSAGIYASNPFVTSAAFTLVFELFIKLKAALNRTGPMSVKWSWGLVIFPIFVYVVVFIWVIAVGISHPDLVERDATNMFCHMKVSEEIGLAQPFVISATVTLLAEILVVVFSVWTNIILFNHKRKTGEFLSENSSPFDMSAFIRRNALMTALTVAGIIFAITSFLETSDPNFPAWNLALTAMPTCVFLLFGTRMDLLRVWFCLGTPSGHRTEISSV</sequence>